<dbReference type="PANTHER" id="PTHR31548:SF3">
    <property type="entry name" value="CLARIN-3"/>
    <property type="match status" value="1"/>
</dbReference>
<reference evidence="8" key="1">
    <citation type="submission" date="2025-08" db="UniProtKB">
        <authorList>
            <consortium name="RefSeq"/>
        </authorList>
    </citation>
    <scope>IDENTIFICATION</scope>
</reference>
<dbReference type="GeneID" id="107106409"/>
<evidence type="ECO:0000256" key="5">
    <source>
        <dbReference type="ARBA" id="ARBA00023136"/>
    </source>
</evidence>
<evidence type="ECO:0000313" key="7">
    <source>
        <dbReference type="Proteomes" id="UP000694871"/>
    </source>
</evidence>
<feature type="transmembrane region" description="Helical" evidence="6">
    <location>
        <begin position="89"/>
        <end position="115"/>
    </location>
</feature>
<protein>
    <submittedName>
        <fullName evidence="8">Clarin-3</fullName>
    </submittedName>
</protein>
<feature type="transmembrane region" description="Helical" evidence="6">
    <location>
        <begin position="180"/>
        <end position="202"/>
    </location>
</feature>
<proteinExistence type="inferred from homology"/>
<organism evidence="7 8">
    <name type="scientific">Gekko japonicus</name>
    <name type="common">Schlegel's Japanese gecko</name>
    <dbReference type="NCBI Taxonomy" id="146911"/>
    <lineage>
        <taxon>Eukaryota</taxon>
        <taxon>Metazoa</taxon>
        <taxon>Chordata</taxon>
        <taxon>Craniata</taxon>
        <taxon>Vertebrata</taxon>
        <taxon>Euteleostomi</taxon>
        <taxon>Lepidosauria</taxon>
        <taxon>Squamata</taxon>
        <taxon>Bifurcata</taxon>
        <taxon>Gekkota</taxon>
        <taxon>Gekkonidae</taxon>
        <taxon>Gekkoninae</taxon>
        <taxon>Gekko</taxon>
    </lineage>
</organism>
<dbReference type="RefSeq" id="XP_015262031.1">
    <property type="nucleotide sequence ID" value="XM_015406545.1"/>
</dbReference>
<dbReference type="Proteomes" id="UP000694871">
    <property type="component" value="Unplaced"/>
</dbReference>
<evidence type="ECO:0000256" key="3">
    <source>
        <dbReference type="ARBA" id="ARBA00022692"/>
    </source>
</evidence>
<sequence length="227" mass="25207">MPSKRKSLMFASASFFSICSFVIICLVLATKKWVSSTISFTSETANTTMLLTYGLFEGQWSATVVHGIAIPETSFQVEDLMNNSTVKSFSIVIIILLVLSLLSSFLSAGFTCYNAVSNPYQTFLGPVGAYTWNSISGICIFLTLILFAVNVEANELSVQLALKTSSPPSRPYRLSNSYGYSYWIMLLIVLLNAATIIIIVFYQKARYSKRKEQERPMESAPKDGILF</sequence>
<evidence type="ECO:0000313" key="8">
    <source>
        <dbReference type="RefSeq" id="XP_015262031.1"/>
    </source>
</evidence>
<keyword evidence="4 6" id="KW-1133">Transmembrane helix</keyword>
<feature type="transmembrane region" description="Helical" evidence="6">
    <location>
        <begin position="7"/>
        <end position="29"/>
    </location>
</feature>
<dbReference type="InterPro" id="IPR026748">
    <property type="entry name" value="Clarin"/>
</dbReference>
<evidence type="ECO:0000256" key="4">
    <source>
        <dbReference type="ARBA" id="ARBA00022989"/>
    </source>
</evidence>
<evidence type="ECO:0000256" key="1">
    <source>
        <dbReference type="ARBA" id="ARBA00004141"/>
    </source>
</evidence>
<evidence type="ECO:0000256" key="6">
    <source>
        <dbReference type="SAM" id="Phobius"/>
    </source>
</evidence>
<evidence type="ECO:0000256" key="2">
    <source>
        <dbReference type="ARBA" id="ARBA00005787"/>
    </source>
</evidence>
<keyword evidence="5 6" id="KW-0472">Membrane</keyword>
<keyword evidence="3 6" id="KW-0812">Transmembrane</keyword>
<feature type="transmembrane region" description="Helical" evidence="6">
    <location>
        <begin position="127"/>
        <end position="149"/>
    </location>
</feature>
<comment type="subcellular location">
    <subcellularLocation>
        <location evidence="1">Membrane</location>
        <topology evidence="1">Multi-pass membrane protein</topology>
    </subcellularLocation>
</comment>
<comment type="similarity">
    <text evidence="2">Belongs to the clarin family.</text>
</comment>
<dbReference type="Pfam" id="PF25807">
    <property type="entry name" value="Clarin-2"/>
    <property type="match status" value="1"/>
</dbReference>
<dbReference type="Gene3D" id="1.20.140.150">
    <property type="match status" value="1"/>
</dbReference>
<gene>
    <name evidence="8" type="primary">CLRN3</name>
</gene>
<accession>A0ABM1JKP4</accession>
<name>A0ABM1JKP4_GEKJA</name>
<dbReference type="PANTHER" id="PTHR31548">
    <property type="entry name" value="CLARIN"/>
    <property type="match status" value="1"/>
</dbReference>
<keyword evidence="7" id="KW-1185">Reference proteome</keyword>